<organism evidence="2 3">
    <name type="scientific">Plakobranchus ocellatus</name>
    <dbReference type="NCBI Taxonomy" id="259542"/>
    <lineage>
        <taxon>Eukaryota</taxon>
        <taxon>Metazoa</taxon>
        <taxon>Spiralia</taxon>
        <taxon>Lophotrochozoa</taxon>
        <taxon>Mollusca</taxon>
        <taxon>Gastropoda</taxon>
        <taxon>Heterobranchia</taxon>
        <taxon>Euthyneura</taxon>
        <taxon>Panpulmonata</taxon>
        <taxon>Sacoglossa</taxon>
        <taxon>Placobranchoidea</taxon>
        <taxon>Plakobranchidae</taxon>
        <taxon>Plakobranchus</taxon>
    </lineage>
</organism>
<keyword evidence="3" id="KW-1185">Reference proteome</keyword>
<accession>A0AAV4BQX5</accession>
<proteinExistence type="predicted"/>
<evidence type="ECO:0000313" key="3">
    <source>
        <dbReference type="Proteomes" id="UP000735302"/>
    </source>
</evidence>
<reference evidence="2 3" key="1">
    <citation type="journal article" date="2021" name="Elife">
        <title>Chloroplast acquisition without the gene transfer in kleptoplastic sea slugs, Plakobranchus ocellatus.</title>
        <authorList>
            <person name="Maeda T."/>
            <person name="Takahashi S."/>
            <person name="Yoshida T."/>
            <person name="Shimamura S."/>
            <person name="Takaki Y."/>
            <person name="Nagai Y."/>
            <person name="Toyoda A."/>
            <person name="Suzuki Y."/>
            <person name="Arimoto A."/>
            <person name="Ishii H."/>
            <person name="Satoh N."/>
            <person name="Nishiyama T."/>
            <person name="Hasebe M."/>
            <person name="Maruyama T."/>
            <person name="Minagawa J."/>
            <person name="Obokata J."/>
            <person name="Shigenobu S."/>
        </authorList>
    </citation>
    <scope>NUCLEOTIDE SEQUENCE [LARGE SCALE GENOMIC DNA]</scope>
</reference>
<evidence type="ECO:0000256" key="1">
    <source>
        <dbReference type="SAM" id="MobiDB-lite"/>
    </source>
</evidence>
<feature type="region of interest" description="Disordered" evidence="1">
    <location>
        <begin position="91"/>
        <end position="117"/>
    </location>
</feature>
<dbReference type="EMBL" id="BLXT01005191">
    <property type="protein sequence ID" value="GFO20744.1"/>
    <property type="molecule type" value="Genomic_DNA"/>
</dbReference>
<protein>
    <submittedName>
        <fullName evidence="2">Uncharacterized protein</fullName>
    </submittedName>
</protein>
<sequence>MPASCPVCGLPNEFEVSVFRISPFVRFVGCLMRFASRPICRLPHAFRLTSDVWVASCVSPHVRCEACLRILFRFISSSSSCSSCSSSIISSSSNNSSSSNSSSSISSSSSSSLRTPKHPQREYVAQELFSFTVCSSASGAVGSKPTLKPAGEYMSEHPLEGASSKSSAHSLPFVRPERRRQGSNPRQKGPCRSHGGLASHCATDAPLHVGQTLLASVKSAPIGRLNVSALPSMQSGSGANRTQRVLIQGGKVCPWL</sequence>
<feature type="compositionally biased region" description="Low complexity" evidence="1">
    <location>
        <begin position="91"/>
        <end position="112"/>
    </location>
</feature>
<comment type="caution">
    <text evidence="2">The sequence shown here is derived from an EMBL/GenBank/DDBJ whole genome shotgun (WGS) entry which is preliminary data.</text>
</comment>
<dbReference type="AlphaFoldDB" id="A0AAV4BQX5"/>
<feature type="region of interest" description="Disordered" evidence="1">
    <location>
        <begin position="148"/>
        <end position="197"/>
    </location>
</feature>
<gene>
    <name evidence="2" type="ORF">PoB_004724900</name>
</gene>
<dbReference type="Proteomes" id="UP000735302">
    <property type="component" value="Unassembled WGS sequence"/>
</dbReference>
<evidence type="ECO:0000313" key="2">
    <source>
        <dbReference type="EMBL" id="GFO20744.1"/>
    </source>
</evidence>
<name>A0AAV4BQX5_9GAST</name>